<dbReference type="PANTHER" id="PTHR43755:SF1">
    <property type="entry name" value="FAD-DEPENDENT PYRIDINE NUCLEOTIDE-DISULPHIDE OXIDOREDUCTASE"/>
    <property type="match status" value="1"/>
</dbReference>
<dbReference type="Proteomes" id="UP000886058">
    <property type="component" value="Unassembled WGS sequence"/>
</dbReference>
<dbReference type="AlphaFoldDB" id="A0A7C5DFI2"/>
<dbReference type="EMBL" id="DRSQ01000222">
    <property type="protein sequence ID" value="HHE32977.1"/>
    <property type="molecule type" value="Genomic_DNA"/>
</dbReference>
<gene>
    <name evidence="2" type="ORF">ENL07_10255</name>
</gene>
<protein>
    <submittedName>
        <fullName evidence="2">Sulfide:quinone reductase</fullName>
    </submittedName>
</protein>
<evidence type="ECO:0000313" key="2">
    <source>
        <dbReference type="EMBL" id="HHE32977.1"/>
    </source>
</evidence>
<feature type="domain" description="FAD/NAD(P)-binding" evidence="1">
    <location>
        <begin position="2"/>
        <end position="290"/>
    </location>
</feature>
<dbReference type="Gene3D" id="3.50.50.100">
    <property type="match status" value="1"/>
</dbReference>
<dbReference type="InterPro" id="IPR023753">
    <property type="entry name" value="FAD/NAD-binding_dom"/>
</dbReference>
<accession>A0A7C5DFI2</accession>
<dbReference type="InterPro" id="IPR052541">
    <property type="entry name" value="SQRD"/>
</dbReference>
<dbReference type="InterPro" id="IPR036188">
    <property type="entry name" value="FAD/NAD-bd_sf"/>
</dbReference>
<comment type="caution">
    <text evidence="2">The sequence shown here is derived from an EMBL/GenBank/DDBJ whole genome shotgun (WGS) entry which is preliminary data.</text>
</comment>
<dbReference type="GO" id="GO:0016491">
    <property type="term" value="F:oxidoreductase activity"/>
    <property type="evidence" value="ECO:0007669"/>
    <property type="project" value="InterPro"/>
</dbReference>
<proteinExistence type="predicted"/>
<dbReference type="PANTHER" id="PTHR43755">
    <property type="match status" value="1"/>
</dbReference>
<dbReference type="SUPFAM" id="SSF51905">
    <property type="entry name" value="FAD/NAD(P)-binding domain"/>
    <property type="match status" value="1"/>
</dbReference>
<sequence>MKKVLILGGGIAGVAAAIAFRKRGFEVEVVSDREYLFIYPIAIWIPVGTEKFNNVAFPLAKLAKKHGFTLTLDKVTGIDAARDAVTLQQGGKRSDFDFLVIALGSDKMKHEGIEHTLSICGAPEHSIRLKERIDALIERGHGKIAFGFGGNPKDPSAVRGGPGFELFFNLHHKLNKLGIRDNFEMTFFAPMDQPGKKMGQKALDMMDIMFKSRSFHQRFGKKITRFEADGVVFEDGSKLESDLTMFIPAGDGHSVLKNSDLPLSEAGCVRIDDFCRVIGVDGWYAVGDSVALEGPEWKAKQGHIAEFMADCAANNCLAEHFGHQEPMRGYQEHLNVLCVMDTGDGAGFVYRTGHSQMFIPMPIAGHWLKKSWGVYYKLSKMKYIPRIPGM</sequence>
<name>A0A7C5DFI2_9CHLB</name>
<organism evidence="2">
    <name type="scientific">Chlorobaculum parvum</name>
    <dbReference type="NCBI Taxonomy" id="274539"/>
    <lineage>
        <taxon>Bacteria</taxon>
        <taxon>Pseudomonadati</taxon>
        <taxon>Chlorobiota</taxon>
        <taxon>Chlorobiia</taxon>
        <taxon>Chlorobiales</taxon>
        <taxon>Chlorobiaceae</taxon>
        <taxon>Chlorobaculum</taxon>
    </lineage>
</organism>
<reference evidence="2" key="1">
    <citation type="journal article" date="2020" name="mSystems">
        <title>Genome- and Community-Level Interaction Insights into Carbon Utilization and Element Cycling Functions of Hydrothermarchaeota in Hydrothermal Sediment.</title>
        <authorList>
            <person name="Zhou Z."/>
            <person name="Liu Y."/>
            <person name="Xu W."/>
            <person name="Pan J."/>
            <person name="Luo Z.H."/>
            <person name="Li M."/>
        </authorList>
    </citation>
    <scope>NUCLEOTIDE SEQUENCE [LARGE SCALE GENOMIC DNA]</scope>
    <source>
        <strain evidence="2">HyVt-633</strain>
    </source>
</reference>
<evidence type="ECO:0000259" key="1">
    <source>
        <dbReference type="Pfam" id="PF07992"/>
    </source>
</evidence>
<dbReference type="Pfam" id="PF07992">
    <property type="entry name" value="Pyr_redox_2"/>
    <property type="match status" value="1"/>
</dbReference>